<dbReference type="InterPro" id="IPR036412">
    <property type="entry name" value="HAD-like_sf"/>
</dbReference>
<dbReference type="SUPFAM" id="SSF56784">
    <property type="entry name" value="HAD-like"/>
    <property type="match status" value="1"/>
</dbReference>
<evidence type="ECO:0000256" key="1">
    <source>
        <dbReference type="ARBA" id="ARBA00022723"/>
    </source>
</evidence>
<dbReference type="PANTHER" id="PTHR46470:SF4">
    <property type="entry name" value="5-AMINO-6-(5-PHOSPHO-D-RIBITYLAMINO)URACIL PHOSPHATASE YIGB"/>
    <property type="match status" value="1"/>
</dbReference>
<dbReference type="Pfam" id="PF00702">
    <property type="entry name" value="Hydrolase"/>
    <property type="match status" value="1"/>
</dbReference>
<gene>
    <name evidence="4" type="ORF">CWM85_08650</name>
</gene>
<dbReference type="Gene3D" id="3.40.50.1000">
    <property type="entry name" value="HAD superfamily/HAD-like"/>
    <property type="match status" value="1"/>
</dbReference>
<dbReference type="GO" id="GO:0046872">
    <property type="term" value="F:metal ion binding"/>
    <property type="evidence" value="ECO:0007669"/>
    <property type="project" value="UniProtKB-KW"/>
</dbReference>
<protein>
    <submittedName>
        <fullName evidence="4">Flavin mononucleotide phosphatase</fullName>
    </submittedName>
</protein>
<evidence type="ECO:0000313" key="5">
    <source>
        <dbReference type="Proteomes" id="UP000234661"/>
    </source>
</evidence>
<dbReference type="GO" id="GO:0016787">
    <property type="term" value="F:hydrolase activity"/>
    <property type="evidence" value="ECO:0007669"/>
    <property type="project" value="UniProtKB-KW"/>
</dbReference>
<dbReference type="InterPro" id="IPR051400">
    <property type="entry name" value="HAD-like_hydrolase"/>
</dbReference>
<dbReference type="NCBIfam" id="NF008018">
    <property type="entry name" value="PRK10748.1"/>
    <property type="match status" value="1"/>
</dbReference>
<dbReference type="GO" id="GO:0009231">
    <property type="term" value="P:riboflavin biosynthetic process"/>
    <property type="evidence" value="ECO:0007669"/>
    <property type="project" value="TreeGrafter"/>
</dbReference>
<sequence>MRFYRPLGQISALTFDLDDTLYDNRPVIDRTLHESLSFVRSYHPSLSQFDASELNRLRQTLLASEPEIYHDVTEWRRRALELGMINAGLSAALAKTGAEEAMANFAHWRSLVDVPQETHDTLAQLAEKWPLVAITNGNAQPELFGLSDYFRFVLRAGPDGRSKPFADMYHLAAERLA</sequence>
<evidence type="ECO:0000256" key="3">
    <source>
        <dbReference type="ARBA" id="ARBA00022842"/>
    </source>
</evidence>
<keyword evidence="2" id="KW-0378">Hydrolase</keyword>
<reference evidence="4 5" key="2">
    <citation type="submission" date="2018-01" db="EMBL/GenBank/DDBJ databases">
        <title>Genomic study of Klebsiella pneumoniae.</title>
        <authorList>
            <person name="Yang Y."/>
            <person name="Bicalho R."/>
        </authorList>
    </citation>
    <scope>NUCLEOTIDE SEQUENCE [LARGE SCALE GENOMIC DNA]</scope>
    <source>
        <strain evidence="4 5">A2</strain>
    </source>
</reference>
<dbReference type="AlphaFoldDB" id="A0A2J4ZTR3"/>
<accession>A0A2J4ZTR3</accession>
<evidence type="ECO:0000313" key="4">
    <source>
        <dbReference type="EMBL" id="PLM66398.1"/>
    </source>
</evidence>
<dbReference type="Gene3D" id="1.20.120.1600">
    <property type="match status" value="1"/>
</dbReference>
<keyword evidence="1" id="KW-0479">Metal-binding</keyword>
<proteinExistence type="predicted"/>
<dbReference type="Proteomes" id="UP000234661">
    <property type="component" value="Unassembled WGS sequence"/>
</dbReference>
<feature type="non-terminal residue" evidence="4">
    <location>
        <position position="177"/>
    </location>
</feature>
<name>A0A2J4ZTR3_9ENTR</name>
<dbReference type="PANTHER" id="PTHR46470">
    <property type="entry name" value="N-ACYLNEURAMINATE-9-PHOSPHATASE"/>
    <property type="match status" value="1"/>
</dbReference>
<keyword evidence="3" id="KW-0460">Magnesium</keyword>
<comment type="caution">
    <text evidence="4">The sequence shown here is derived from an EMBL/GenBank/DDBJ whole genome shotgun (WGS) entry which is preliminary data.</text>
</comment>
<evidence type="ECO:0000256" key="2">
    <source>
        <dbReference type="ARBA" id="ARBA00022801"/>
    </source>
</evidence>
<organism evidence="4 5">
    <name type="scientific">Klebsiella michiganensis</name>
    <dbReference type="NCBI Taxonomy" id="1134687"/>
    <lineage>
        <taxon>Bacteria</taxon>
        <taxon>Pseudomonadati</taxon>
        <taxon>Pseudomonadota</taxon>
        <taxon>Gammaproteobacteria</taxon>
        <taxon>Enterobacterales</taxon>
        <taxon>Enterobacteriaceae</taxon>
        <taxon>Klebsiella/Raoultella group</taxon>
        <taxon>Klebsiella</taxon>
    </lineage>
</organism>
<reference evidence="4 5" key="1">
    <citation type="submission" date="2017-11" db="EMBL/GenBank/DDBJ databases">
        <authorList>
            <person name="Han C.G."/>
        </authorList>
    </citation>
    <scope>NUCLEOTIDE SEQUENCE [LARGE SCALE GENOMIC DNA]</scope>
    <source>
        <strain evidence="4 5">A2</strain>
    </source>
</reference>
<dbReference type="InterPro" id="IPR023214">
    <property type="entry name" value="HAD_sf"/>
</dbReference>
<dbReference type="EMBL" id="PIET01000167">
    <property type="protein sequence ID" value="PLM66398.1"/>
    <property type="molecule type" value="Genomic_DNA"/>
</dbReference>